<protein>
    <recommendedName>
        <fullName evidence="8">Bcr/CflA family efflux transporter</fullName>
    </recommendedName>
</protein>
<dbReference type="Pfam" id="PF07690">
    <property type="entry name" value="MFS_1"/>
    <property type="match status" value="1"/>
</dbReference>
<dbReference type="PANTHER" id="PTHR23502">
    <property type="entry name" value="MAJOR FACILITATOR SUPERFAMILY"/>
    <property type="match status" value="1"/>
</dbReference>
<comment type="subcellular location">
    <subcellularLocation>
        <location evidence="8">Cell inner membrane</location>
        <topology evidence="8">Multi-pass membrane protein</topology>
    </subcellularLocation>
    <subcellularLocation>
        <location evidence="1">Cell membrane</location>
        <topology evidence="1">Multi-pass membrane protein</topology>
    </subcellularLocation>
</comment>
<evidence type="ECO:0000256" key="3">
    <source>
        <dbReference type="ARBA" id="ARBA00022448"/>
    </source>
</evidence>
<keyword evidence="8" id="KW-0997">Cell inner membrane</keyword>
<comment type="caution">
    <text evidence="8">Lacks conserved residue(s) required for the propagation of feature annotation.</text>
</comment>
<keyword evidence="7 8" id="KW-0472">Membrane</keyword>
<sequence length="406" mass="43500">MESKALTNNTGLAIPGFVFLLAALTALAPLATDAYLPAIPTIAKALGRPIPDVELSISFFLAGFSLGQLFGGPFSDHFGRRIGIFFGLSLFITGSLAITFTPSIEWLWFFRVIQALGGGITVVNTPAIVRDLSSGSESARTMSQMAVILMLAPLLAPVLGSLILQILNWQMIFGLLLVYSCVLAIVIYRVLPETRQIQTNRPSALRRYWMVLRNRHALGYLFSACFGYGSLFAFITGSPSVYMGYFELSESTYPLAFGVNVIALVLMNKVNIQLLGSHNPRSLLLAGQLIQAAAGAVLFGYVFLSETIQLQFFIPLVILFFGCHGLVNANSMAGITDLFPTNSATATALMGACGFAFGAFSGSLVGTLYDGTPLPMALVMFACALLAPALRLLLQLGPQPESAARN</sequence>
<dbReference type="InterPro" id="IPR004812">
    <property type="entry name" value="Efflux_drug-R_Bcr/CmlA"/>
</dbReference>
<organism evidence="10 11">
    <name type="scientific">Marinobacterium lacunae</name>
    <dbReference type="NCBI Taxonomy" id="1232683"/>
    <lineage>
        <taxon>Bacteria</taxon>
        <taxon>Pseudomonadati</taxon>
        <taxon>Pseudomonadota</taxon>
        <taxon>Gammaproteobacteria</taxon>
        <taxon>Oceanospirillales</taxon>
        <taxon>Oceanospirillaceae</taxon>
        <taxon>Marinobacterium</taxon>
    </lineage>
</organism>
<comment type="caution">
    <text evidence="10">The sequence shown here is derived from an EMBL/GenBank/DDBJ whole genome shotgun (WGS) entry which is preliminary data.</text>
</comment>
<dbReference type="OrthoDB" id="9814303at2"/>
<dbReference type="NCBIfam" id="TIGR00710">
    <property type="entry name" value="efflux_Bcr_CflA"/>
    <property type="match status" value="1"/>
</dbReference>
<feature type="domain" description="Major facilitator superfamily (MFS) profile" evidence="9">
    <location>
        <begin position="17"/>
        <end position="400"/>
    </location>
</feature>
<name>A0A081FWW2_9GAMM</name>
<feature type="transmembrane region" description="Helical" evidence="8">
    <location>
        <begin position="55"/>
        <end position="75"/>
    </location>
</feature>
<evidence type="ECO:0000256" key="7">
    <source>
        <dbReference type="ARBA" id="ARBA00023136"/>
    </source>
</evidence>
<evidence type="ECO:0000313" key="10">
    <source>
        <dbReference type="EMBL" id="KEA63017.1"/>
    </source>
</evidence>
<gene>
    <name evidence="10" type="ORF">ADIMK_2541</name>
</gene>
<feature type="transmembrane region" description="Helical" evidence="8">
    <location>
        <begin position="146"/>
        <end position="166"/>
    </location>
</feature>
<dbReference type="EMBL" id="JMQN01000040">
    <property type="protein sequence ID" value="KEA63017.1"/>
    <property type="molecule type" value="Genomic_DNA"/>
</dbReference>
<dbReference type="PROSITE" id="PS50850">
    <property type="entry name" value="MFS"/>
    <property type="match status" value="1"/>
</dbReference>
<feature type="transmembrane region" description="Helical" evidence="8">
    <location>
        <begin position="348"/>
        <end position="369"/>
    </location>
</feature>
<dbReference type="Proteomes" id="UP000028252">
    <property type="component" value="Unassembled WGS sequence"/>
</dbReference>
<keyword evidence="4" id="KW-1003">Cell membrane</keyword>
<dbReference type="InterPro" id="IPR011701">
    <property type="entry name" value="MFS"/>
</dbReference>
<evidence type="ECO:0000256" key="6">
    <source>
        <dbReference type="ARBA" id="ARBA00022989"/>
    </source>
</evidence>
<feature type="transmembrane region" description="Helical" evidence="8">
    <location>
        <begin position="217"/>
        <end position="235"/>
    </location>
</feature>
<dbReference type="GO" id="GO:0042910">
    <property type="term" value="F:xenobiotic transmembrane transporter activity"/>
    <property type="evidence" value="ECO:0007669"/>
    <property type="project" value="InterPro"/>
</dbReference>
<evidence type="ECO:0000256" key="4">
    <source>
        <dbReference type="ARBA" id="ARBA00022475"/>
    </source>
</evidence>
<feature type="transmembrane region" description="Helical" evidence="8">
    <location>
        <begin position="283"/>
        <end position="304"/>
    </location>
</feature>
<dbReference type="GO" id="GO:1990961">
    <property type="term" value="P:xenobiotic detoxification by transmembrane export across the plasma membrane"/>
    <property type="evidence" value="ECO:0007669"/>
    <property type="project" value="InterPro"/>
</dbReference>
<keyword evidence="5 8" id="KW-0812">Transmembrane</keyword>
<dbReference type="eggNOG" id="COG2814">
    <property type="taxonomic scope" value="Bacteria"/>
</dbReference>
<feature type="transmembrane region" description="Helical" evidence="8">
    <location>
        <begin position="172"/>
        <end position="191"/>
    </location>
</feature>
<proteinExistence type="inferred from homology"/>
<comment type="similarity">
    <text evidence="2 8">Belongs to the major facilitator superfamily. Bcr/CmlA family.</text>
</comment>
<feature type="transmembrane region" description="Helical" evidence="8">
    <location>
        <begin position="255"/>
        <end position="271"/>
    </location>
</feature>
<dbReference type="RefSeq" id="WP_051692924.1">
    <property type="nucleotide sequence ID" value="NZ_JMQN01000040.1"/>
</dbReference>
<feature type="transmembrane region" description="Helical" evidence="8">
    <location>
        <begin position="310"/>
        <end position="327"/>
    </location>
</feature>
<dbReference type="PATRIC" id="fig|1232683.4.peg.2493"/>
<evidence type="ECO:0000259" key="9">
    <source>
        <dbReference type="PROSITE" id="PS50850"/>
    </source>
</evidence>
<dbReference type="AlphaFoldDB" id="A0A081FWW2"/>
<evidence type="ECO:0000256" key="1">
    <source>
        <dbReference type="ARBA" id="ARBA00004651"/>
    </source>
</evidence>
<evidence type="ECO:0000256" key="2">
    <source>
        <dbReference type="ARBA" id="ARBA00006236"/>
    </source>
</evidence>
<dbReference type="CDD" id="cd17320">
    <property type="entry name" value="MFS_MdfA_MDR_like"/>
    <property type="match status" value="1"/>
</dbReference>
<feature type="transmembrane region" description="Helical" evidence="8">
    <location>
        <begin position="12"/>
        <end position="35"/>
    </location>
</feature>
<evidence type="ECO:0000256" key="5">
    <source>
        <dbReference type="ARBA" id="ARBA00022692"/>
    </source>
</evidence>
<evidence type="ECO:0000313" key="11">
    <source>
        <dbReference type="Proteomes" id="UP000028252"/>
    </source>
</evidence>
<dbReference type="InterPro" id="IPR020846">
    <property type="entry name" value="MFS_dom"/>
</dbReference>
<keyword evidence="6 8" id="KW-1133">Transmembrane helix</keyword>
<keyword evidence="11" id="KW-1185">Reference proteome</keyword>
<dbReference type="GO" id="GO:0005886">
    <property type="term" value="C:plasma membrane"/>
    <property type="evidence" value="ECO:0007669"/>
    <property type="project" value="UniProtKB-SubCell"/>
</dbReference>
<dbReference type="PROSITE" id="PS00216">
    <property type="entry name" value="SUGAR_TRANSPORT_1"/>
    <property type="match status" value="1"/>
</dbReference>
<evidence type="ECO:0000256" key="8">
    <source>
        <dbReference type="RuleBase" id="RU365088"/>
    </source>
</evidence>
<reference evidence="10 11" key="1">
    <citation type="submission" date="2014-04" db="EMBL/GenBank/DDBJ databases">
        <title>Marinobacterium kochiensis sp. nov., isolated from sediment sample collected from Kochi backwaters in Kerala, India.</title>
        <authorList>
            <person name="Singh A."/>
            <person name="Pinnaka A.K."/>
        </authorList>
    </citation>
    <scope>NUCLEOTIDE SEQUENCE [LARGE SCALE GENOMIC DNA]</scope>
    <source>
        <strain evidence="10 11">AK27</strain>
    </source>
</reference>
<keyword evidence="3 8" id="KW-0813">Transport</keyword>
<dbReference type="Gene3D" id="1.20.1720.10">
    <property type="entry name" value="Multidrug resistance protein D"/>
    <property type="match status" value="1"/>
</dbReference>
<feature type="transmembrane region" description="Helical" evidence="8">
    <location>
        <begin position="375"/>
        <end position="394"/>
    </location>
</feature>
<dbReference type="InterPro" id="IPR036259">
    <property type="entry name" value="MFS_trans_sf"/>
</dbReference>
<dbReference type="SUPFAM" id="SSF103473">
    <property type="entry name" value="MFS general substrate transporter"/>
    <property type="match status" value="1"/>
</dbReference>
<feature type="transmembrane region" description="Helical" evidence="8">
    <location>
        <begin position="82"/>
        <end position="100"/>
    </location>
</feature>
<dbReference type="PANTHER" id="PTHR23502:SF132">
    <property type="entry name" value="POLYAMINE TRANSPORTER 2-RELATED"/>
    <property type="match status" value="1"/>
</dbReference>
<dbReference type="STRING" id="1232683.ADIMK_2541"/>
<dbReference type="InterPro" id="IPR005829">
    <property type="entry name" value="Sugar_transporter_CS"/>
</dbReference>
<accession>A0A081FWW2</accession>